<dbReference type="EMBL" id="BARU01020689">
    <property type="protein sequence ID" value="GAH51879.1"/>
    <property type="molecule type" value="Genomic_DNA"/>
</dbReference>
<evidence type="ECO:0008006" key="2">
    <source>
        <dbReference type="Google" id="ProtNLM"/>
    </source>
</evidence>
<accession>X1HDF4</accession>
<evidence type="ECO:0000313" key="1">
    <source>
        <dbReference type="EMBL" id="GAH51879.1"/>
    </source>
</evidence>
<dbReference type="AlphaFoldDB" id="X1HDF4"/>
<proteinExistence type="predicted"/>
<sequence length="109" mass="12494">CGKIDPIVQYIKEIPNLKMIHLSPFTDLKKSVEIIGNDHIIEIVLNPIDDVERATPLQMEKKLSEIKSICQNFHFTVRADAFQVLTSVENDLGQIKLWIEEARKVLHTS</sequence>
<name>X1HDF4_9ZZZZ</name>
<protein>
    <recommendedName>
        <fullName evidence="2">HpcH/HpaI aldolase/citrate lyase domain-containing protein</fullName>
    </recommendedName>
</protein>
<organism evidence="1">
    <name type="scientific">marine sediment metagenome</name>
    <dbReference type="NCBI Taxonomy" id="412755"/>
    <lineage>
        <taxon>unclassified sequences</taxon>
        <taxon>metagenomes</taxon>
        <taxon>ecological metagenomes</taxon>
    </lineage>
</organism>
<reference evidence="1" key="1">
    <citation type="journal article" date="2014" name="Front. Microbiol.">
        <title>High frequency of phylogenetically diverse reductive dehalogenase-homologous genes in deep subseafloor sedimentary metagenomes.</title>
        <authorList>
            <person name="Kawai M."/>
            <person name="Futagami T."/>
            <person name="Toyoda A."/>
            <person name="Takaki Y."/>
            <person name="Nishi S."/>
            <person name="Hori S."/>
            <person name="Arai W."/>
            <person name="Tsubouchi T."/>
            <person name="Morono Y."/>
            <person name="Uchiyama I."/>
            <person name="Ito T."/>
            <person name="Fujiyama A."/>
            <person name="Inagaki F."/>
            <person name="Takami H."/>
        </authorList>
    </citation>
    <scope>NUCLEOTIDE SEQUENCE</scope>
    <source>
        <strain evidence="1">Expedition CK06-06</strain>
    </source>
</reference>
<gene>
    <name evidence="1" type="ORF">S03H2_33939</name>
</gene>
<feature type="non-terminal residue" evidence="1">
    <location>
        <position position="1"/>
    </location>
</feature>
<comment type="caution">
    <text evidence="1">The sequence shown here is derived from an EMBL/GenBank/DDBJ whole genome shotgun (WGS) entry which is preliminary data.</text>
</comment>